<dbReference type="AlphaFoldDB" id="A0A9D4FDW3"/>
<evidence type="ECO:0000313" key="1">
    <source>
        <dbReference type="EMBL" id="KAH3795613.1"/>
    </source>
</evidence>
<dbReference type="EMBL" id="JAIWYP010000007">
    <property type="protein sequence ID" value="KAH3795613.1"/>
    <property type="molecule type" value="Genomic_DNA"/>
</dbReference>
<keyword evidence="2" id="KW-1185">Reference proteome</keyword>
<evidence type="ECO:0000313" key="2">
    <source>
        <dbReference type="Proteomes" id="UP000828390"/>
    </source>
</evidence>
<name>A0A9D4FDW3_DREPO</name>
<comment type="caution">
    <text evidence="1">The sequence shown here is derived from an EMBL/GenBank/DDBJ whole genome shotgun (WGS) entry which is preliminary data.</text>
</comment>
<reference evidence="1" key="1">
    <citation type="journal article" date="2019" name="bioRxiv">
        <title>The Genome of the Zebra Mussel, Dreissena polymorpha: A Resource for Invasive Species Research.</title>
        <authorList>
            <person name="McCartney M.A."/>
            <person name="Auch B."/>
            <person name="Kono T."/>
            <person name="Mallez S."/>
            <person name="Zhang Y."/>
            <person name="Obille A."/>
            <person name="Becker A."/>
            <person name="Abrahante J.E."/>
            <person name="Garbe J."/>
            <person name="Badalamenti J.P."/>
            <person name="Herman A."/>
            <person name="Mangelson H."/>
            <person name="Liachko I."/>
            <person name="Sullivan S."/>
            <person name="Sone E.D."/>
            <person name="Koren S."/>
            <person name="Silverstein K.A.T."/>
            <person name="Beckman K.B."/>
            <person name="Gohl D.M."/>
        </authorList>
    </citation>
    <scope>NUCLEOTIDE SEQUENCE</scope>
    <source>
        <strain evidence="1">Duluth1</strain>
        <tissue evidence="1">Whole animal</tissue>
    </source>
</reference>
<organism evidence="1 2">
    <name type="scientific">Dreissena polymorpha</name>
    <name type="common">Zebra mussel</name>
    <name type="synonym">Mytilus polymorpha</name>
    <dbReference type="NCBI Taxonomy" id="45954"/>
    <lineage>
        <taxon>Eukaryota</taxon>
        <taxon>Metazoa</taxon>
        <taxon>Spiralia</taxon>
        <taxon>Lophotrochozoa</taxon>
        <taxon>Mollusca</taxon>
        <taxon>Bivalvia</taxon>
        <taxon>Autobranchia</taxon>
        <taxon>Heteroconchia</taxon>
        <taxon>Euheterodonta</taxon>
        <taxon>Imparidentia</taxon>
        <taxon>Neoheterodontei</taxon>
        <taxon>Myida</taxon>
        <taxon>Dreissenoidea</taxon>
        <taxon>Dreissenidae</taxon>
        <taxon>Dreissena</taxon>
    </lineage>
</organism>
<accession>A0A9D4FDW3</accession>
<sequence length="83" mass="9216">MVAPKEITLVFPVDSHEEMATLTVEPVVGVEVNLIEVVEVNDRTVDILGEEAAIEDRRTSVFGTLMFGVPLRAVIIFMFENIL</sequence>
<dbReference type="Proteomes" id="UP000828390">
    <property type="component" value="Unassembled WGS sequence"/>
</dbReference>
<reference evidence="1" key="2">
    <citation type="submission" date="2020-11" db="EMBL/GenBank/DDBJ databases">
        <authorList>
            <person name="McCartney M.A."/>
            <person name="Auch B."/>
            <person name="Kono T."/>
            <person name="Mallez S."/>
            <person name="Becker A."/>
            <person name="Gohl D.M."/>
            <person name="Silverstein K.A.T."/>
            <person name="Koren S."/>
            <person name="Bechman K.B."/>
            <person name="Herman A."/>
            <person name="Abrahante J.E."/>
            <person name="Garbe J."/>
        </authorList>
    </citation>
    <scope>NUCLEOTIDE SEQUENCE</scope>
    <source>
        <strain evidence="1">Duluth1</strain>
        <tissue evidence="1">Whole animal</tissue>
    </source>
</reference>
<protein>
    <submittedName>
        <fullName evidence="1">Uncharacterized protein</fullName>
    </submittedName>
</protein>
<gene>
    <name evidence="1" type="ORF">DPMN_149168</name>
</gene>
<proteinExistence type="predicted"/>